<dbReference type="RefSeq" id="WP_290705310.1">
    <property type="nucleotide sequence ID" value="NZ_BAAAVS010000024.1"/>
</dbReference>
<accession>A0ABP6LCZ3</accession>
<sequence length="148" mass="14812">MRKRHIVSVLGAGALALALSACNSVDNPIAPGGAASVKVDGRALDLPNASVGCVNRDGRVHISVGSETGNGGVSAVVTAGDQPQVISVGLGAVDGVTLGYISGIPGTAPAAAKKVMKTYTITGEATGINLANPLQPSRRQFEIKVRCP</sequence>
<feature type="chain" id="PRO_5046060285" evidence="3">
    <location>
        <begin position="24"/>
        <end position="148"/>
    </location>
</feature>
<dbReference type="InterPro" id="IPR008691">
    <property type="entry name" value="LpqH"/>
</dbReference>
<feature type="signal peptide" evidence="3">
    <location>
        <begin position="1"/>
        <end position="23"/>
    </location>
</feature>
<evidence type="ECO:0000256" key="2">
    <source>
        <dbReference type="ARBA" id="ARBA00023136"/>
    </source>
</evidence>
<reference evidence="5" key="1">
    <citation type="journal article" date="2019" name="Int. J. Syst. Evol. Microbiol.">
        <title>The Global Catalogue of Microorganisms (GCM) 10K type strain sequencing project: providing services to taxonomists for standard genome sequencing and annotation.</title>
        <authorList>
            <consortium name="The Broad Institute Genomics Platform"/>
            <consortium name="The Broad Institute Genome Sequencing Center for Infectious Disease"/>
            <person name="Wu L."/>
            <person name="Ma J."/>
        </authorList>
    </citation>
    <scope>NUCLEOTIDE SEQUENCE [LARGE SCALE GENOMIC DNA]</scope>
    <source>
        <strain evidence="5">JCM 14234</strain>
    </source>
</reference>
<evidence type="ECO:0000313" key="4">
    <source>
        <dbReference type="EMBL" id="GAA3039696.1"/>
    </source>
</evidence>
<evidence type="ECO:0000313" key="5">
    <source>
        <dbReference type="Proteomes" id="UP001501035"/>
    </source>
</evidence>
<protein>
    <submittedName>
        <fullName evidence="4">Lipoprotein LpqH</fullName>
    </submittedName>
</protein>
<dbReference type="EMBL" id="BAAAVS010000024">
    <property type="protein sequence ID" value="GAA3039696.1"/>
    <property type="molecule type" value="Genomic_DNA"/>
</dbReference>
<gene>
    <name evidence="4" type="ORF">GCM10010528_20330</name>
</gene>
<keyword evidence="1" id="KW-1003">Cell membrane</keyword>
<evidence type="ECO:0000256" key="1">
    <source>
        <dbReference type="ARBA" id="ARBA00022475"/>
    </source>
</evidence>
<dbReference type="PROSITE" id="PS51257">
    <property type="entry name" value="PROKAR_LIPOPROTEIN"/>
    <property type="match status" value="1"/>
</dbReference>
<comment type="caution">
    <text evidence="4">The sequence shown here is derived from an EMBL/GenBank/DDBJ whole genome shotgun (WGS) entry which is preliminary data.</text>
</comment>
<dbReference type="Proteomes" id="UP001501035">
    <property type="component" value="Unassembled WGS sequence"/>
</dbReference>
<organism evidence="4 5">
    <name type="scientific">Gordonia defluvii</name>
    <dbReference type="NCBI Taxonomy" id="283718"/>
    <lineage>
        <taxon>Bacteria</taxon>
        <taxon>Bacillati</taxon>
        <taxon>Actinomycetota</taxon>
        <taxon>Actinomycetes</taxon>
        <taxon>Mycobacteriales</taxon>
        <taxon>Gordoniaceae</taxon>
        <taxon>Gordonia</taxon>
    </lineage>
</organism>
<dbReference type="Pfam" id="PF05481">
    <property type="entry name" value="Myco_19_kDa"/>
    <property type="match status" value="1"/>
</dbReference>
<proteinExistence type="predicted"/>
<keyword evidence="3" id="KW-0732">Signal</keyword>
<name>A0ABP6LCZ3_9ACTN</name>
<keyword evidence="4" id="KW-0449">Lipoprotein</keyword>
<keyword evidence="2" id="KW-0472">Membrane</keyword>
<evidence type="ECO:0000256" key="3">
    <source>
        <dbReference type="SAM" id="SignalP"/>
    </source>
</evidence>
<keyword evidence="5" id="KW-1185">Reference proteome</keyword>